<organism evidence="3 4">
    <name type="scientific">Nesterenkonia lacusekhoensis</name>
    <dbReference type="NCBI Taxonomy" id="150832"/>
    <lineage>
        <taxon>Bacteria</taxon>
        <taxon>Bacillati</taxon>
        <taxon>Actinomycetota</taxon>
        <taxon>Actinomycetes</taxon>
        <taxon>Micrococcales</taxon>
        <taxon>Micrococcaceae</taxon>
        <taxon>Nesterenkonia</taxon>
    </lineage>
</organism>
<proteinExistence type="inferred from homology"/>
<dbReference type="Gene3D" id="3.40.640.10">
    <property type="entry name" value="Type I PLP-dependent aspartate aminotransferase-like (Major domain)"/>
    <property type="match status" value="1"/>
</dbReference>
<comment type="caution">
    <text evidence="3">The sequence shown here is derived from an EMBL/GenBank/DDBJ whole genome shotgun (WGS) entry which is preliminary data.</text>
</comment>
<dbReference type="PANTHER" id="PTHR46696:SF1">
    <property type="entry name" value="CYTOCHROME P450 YJIB-RELATED"/>
    <property type="match status" value="1"/>
</dbReference>
<reference evidence="3 4" key="1">
    <citation type="submission" date="2021-03" db="EMBL/GenBank/DDBJ databases">
        <title>Sequencing the genomes of 1000 actinobacteria strains.</title>
        <authorList>
            <person name="Klenk H.-P."/>
        </authorList>
    </citation>
    <scope>NUCLEOTIDE SEQUENCE [LARGE SCALE GENOMIC DNA]</scope>
    <source>
        <strain evidence="3 4">DSM 12544</strain>
    </source>
</reference>
<evidence type="ECO:0000313" key="3">
    <source>
        <dbReference type="EMBL" id="MBP2319100.1"/>
    </source>
</evidence>
<dbReference type="Proteomes" id="UP001519331">
    <property type="component" value="Unassembled WGS sequence"/>
</dbReference>
<gene>
    <name evidence="3" type="ORF">JOF45_002119</name>
</gene>
<dbReference type="InterPro" id="IPR002397">
    <property type="entry name" value="Cyt_P450_B"/>
</dbReference>
<dbReference type="SUPFAM" id="SSF48264">
    <property type="entry name" value="Cytochrome P450"/>
    <property type="match status" value="1"/>
</dbReference>
<dbReference type="Pfam" id="PF00155">
    <property type="entry name" value="Aminotran_1_2"/>
    <property type="match status" value="1"/>
</dbReference>
<dbReference type="InterPro" id="IPR015421">
    <property type="entry name" value="PyrdxlP-dep_Trfase_major"/>
</dbReference>
<evidence type="ECO:0000259" key="2">
    <source>
        <dbReference type="Pfam" id="PF00155"/>
    </source>
</evidence>
<accession>A0ABS4T4N8</accession>
<comment type="similarity">
    <text evidence="1">Belongs to the cytochrome P450 family.</text>
</comment>
<feature type="domain" description="Aminotransferase class I/classII large" evidence="2">
    <location>
        <begin position="2"/>
        <end position="289"/>
    </location>
</feature>
<evidence type="ECO:0000313" key="4">
    <source>
        <dbReference type="Proteomes" id="UP001519331"/>
    </source>
</evidence>
<name>A0ABS4T4N8_9MICC</name>
<sequence>MTFSSGYLANLGALSAVGGPRTAFFLDDHVHASLHDAAKIASSAQVSTFAHQDLDCLEGLLQAAWQRQLRAAVVVESVYSVLGDSTDLAAAAELCRRYEALLVVDEAHSLGTLGAGSALGQAQLLDIVSSESPPILMTASLSKSLGGQGGVVLIAGADAPSWRAHVINTARSFIFDTGLSPIVAAAAAEAARLIRTEKPHRGLEAAMGTADRVLTRNPILAQHVEPIASPIVSVRMPDAASAAAAASQLRDLGILVGCFRPPSVPDGVSRLRITLKSYLPPQQLTRVLGQVAAVAAKAWGAPSACPFAEDDARPAEKKPDQVLLQDPETIRAVLGDPPRFSASNALTAVQPLTGQVRRYLAREGLQLPAVLASADGPRHREVRKLVAPFFSPGRVKQITPRMQEVAADLAEQCAQDADHGSVDLADSLAGKLPPLIMAELTGLPLPEFNQLKRWSQDSLELFWGWPDAQRQRRLAESAVEFHHWLREQVRETDDPETLFGALKTHGITEAKIISFGYFLTIAGQETTSMLISTALYRLFGDPGLLESCGNTDTGEAASRSVVQKSLAHQSSVPTWRRKAEYSTVLPSAAGDIEVAAGDDVLLQLSGMHHSDPSLAFGYGVHRCLGAGLAEEEATVAVHTAAQAMPHSCLTGAEPVWTSLLSFQAPEQVLVTSGDDCTDSRERHQI</sequence>
<keyword evidence="4" id="KW-1185">Reference proteome</keyword>
<evidence type="ECO:0000256" key="1">
    <source>
        <dbReference type="ARBA" id="ARBA00010617"/>
    </source>
</evidence>
<dbReference type="SUPFAM" id="SSF53383">
    <property type="entry name" value="PLP-dependent transferases"/>
    <property type="match status" value="1"/>
</dbReference>
<dbReference type="InterPro" id="IPR036396">
    <property type="entry name" value="Cyt_P450_sf"/>
</dbReference>
<protein>
    <submittedName>
        <fullName evidence="3">7-keto-8-aminopelargonate synthetase-like enzyme/cytochrome P450</fullName>
    </submittedName>
</protein>
<dbReference type="Gene3D" id="1.10.630.10">
    <property type="entry name" value="Cytochrome P450"/>
    <property type="match status" value="1"/>
</dbReference>
<dbReference type="PROSITE" id="PS00086">
    <property type="entry name" value="CYTOCHROME_P450"/>
    <property type="match status" value="1"/>
</dbReference>
<dbReference type="InterPro" id="IPR015422">
    <property type="entry name" value="PyrdxlP-dep_Trfase_small"/>
</dbReference>
<dbReference type="PANTHER" id="PTHR46696">
    <property type="entry name" value="P450, PUTATIVE (EUROFUNG)-RELATED"/>
    <property type="match status" value="1"/>
</dbReference>
<dbReference type="InterPro" id="IPR004839">
    <property type="entry name" value="Aminotransferase_I/II_large"/>
</dbReference>
<dbReference type="Gene3D" id="3.90.1150.10">
    <property type="entry name" value="Aspartate Aminotransferase, domain 1"/>
    <property type="match status" value="1"/>
</dbReference>
<dbReference type="PRINTS" id="PR00359">
    <property type="entry name" value="BP450"/>
</dbReference>
<dbReference type="InterPro" id="IPR017972">
    <property type="entry name" value="Cyt_P450_CS"/>
</dbReference>
<dbReference type="InterPro" id="IPR015424">
    <property type="entry name" value="PyrdxlP-dep_Trfase"/>
</dbReference>
<dbReference type="EMBL" id="JAGINX010000001">
    <property type="protein sequence ID" value="MBP2319100.1"/>
    <property type="molecule type" value="Genomic_DNA"/>
</dbReference>